<dbReference type="AlphaFoldDB" id="A0ABD5J099"/>
<feature type="domain" description="LysM" evidence="2">
    <location>
        <begin position="33"/>
        <end position="84"/>
    </location>
</feature>
<evidence type="ECO:0000259" key="2">
    <source>
        <dbReference type="PROSITE" id="PS51782"/>
    </source>
</evidence>
<dbReference type="RefSeq" id="WP_044745278.1">
    <property type="nucleotide sequence ID" value="NZ_JACIDF010000001.1"/>
</dbReference>
<dbReference type="GO" id="GO:0051301">
    <property type="term" value="P:cell division"/>
    <property type="evidence" value="ECO:0007669"/>
    <property type="project" value="UniProtKB-KW"/>
</dbReference>
<comment type="caution">
    <text evidence="4">The sequence shown here is derived from an EMBL/GenBank/DDBJ whole genome shotgun (WGS) entry which is preliminary data.</text>
</comment>
<dbReference type="Pfam" id="PF01476">
    <property type="entry name" value="LysM"/>
    <property type="match status" value="1"/>
</dbReference>
<dbReference type="EMBL" id="JAQOTG010000002">
    <property type="protein sequence ID" value="MDE8563255.1"/>
    <property type="molecule type" value="Genomic_DNA"/>
</dbReference>
<evidence type="ECO:0000313" key="6">
    <source>
        <dbReference type="Proteomes" id="UP001339962"/>
    </source>
</evidence>
<dbReference type="SUPFAM" id="SSF54106">
    <property type="entry name" value="LysM domain"/>
    <property type="match status" value="1"/>
</dbReference>
<evidence type="ECO:0000313" key="5">
    <source>
        <dbReference type="Proteomes" id="UP001213979"/>
    </source>
</evidence>
<keyword evidence="1" id="KW-0732">Signal</keyword>
<proteinExistence type="predicted"/>
<dbReference type="InterPro" id="IPR018392">
    <property type="entry name" value="LysM"/>
</dbReference>
<reference evidence="4 6" key="2">
    <citation type="submission" date="2023-03" db="EMBL/GenBank/DDBJ databases">
        <title>Bacillus Genome Sequencing.</title>
        <authorList>
            <person name="Dunlap C."/>
        </authorList>
    </citation>
    <scope>NUCLEOTIDE SEQUENCE [LARGE SCALE GENOMIC DNA]</scope>
    <source>
        <strain evidence="4 6">NRS-38</strain>
    </source>
</reference>
<dbReference type="PROSITE" id="PS51782">
    <property type="entry name" value="LYSM"/>
    <property type="match status" value="1"/>
</dbReference>
<dbReference type="SMART" id="SM00257">
    <property type="entry name" value="LysM"/>
    <property type="match status" value="1"/>
</dbReference>
<feature type="signal peptide" evidence="1">
    <location>
        <begin position="1"/>
        <end position="23"/>
    </location>
</feature>
<evidence type="ECO:0000313" key="4">
    <source>
        <dbReference type="EMBL" id="MED5053657.1"/>
    </source>
</evidence>
<feature type="chain" id="PRO_5044726379" evidence="1">
    <location>
        <begin position="24"/>
        <end position="99"/>
    </location>
</feature>
<organism evidence="4 6">
    <name type="scientific">Anoxybacteroides rupiense</name>
    <dbReference type="NCBI Taxonomy" id="311460"/>
    <lineage>
        <taxon>Bacteria</taxon>
        <taxon>Bacillati</taxon>
        <taxon>Bacillota</taxon>
        <taxon>Bacilli</taxon>
        <taxon>Bacillales</taxon>
        <taxon>Anoxybacillaceae</taxon>
        <taxon>Anoxybacteroides</taxon>
    </lineage>
</organism>
<protein>
    <submittedName>
        <fullName evidence="4">Cell division suppressor protein YneA</fullName>
    </submittedName>
</protein>
<dbReference type="Gene3D" id="3.10.350.10">
    <property type="entry name" value="LysM domain"/>
    <property type="match status" value="1"/>
</dbReference>
<keyword evidence="4" id="KW-0132">Cell division</keyword>
<dbReference type="CDD" id="cd00118">
    <property type="entry name" value="LysM"/>
    <property type="match status" value="1"/>
</dbReference>
<accession>A0ABD5J099</accession>
<evidence type="ECO:0000313" key="3">
    <source>
        <dbReference type="EMBL" id="MDE8563255.1"/>
    </source>
</evidence>
<dbReference type="Proteomes" id="UP001339962">
    <property type="component" value="Unassembled WGS sequence"/>
</dbReference>
<keyword evidence="4" id="KW-0131">Cell cycle</keyword>
<name>A0ABD5J099_9BACL</name>
<evidence type="ECO:0000256" key="1">
    <source>
        <dbReference type="SAM" id="SignalP"/>
    </source>
</evidence>
<dbReference type="NCBIfam" id="NF010723">
    <property type="entry name" value="PRK14125.1"/>
    <property type="match status" value="1"/>
</dbReference>
<sequence>MKVTHYLVFSCLVFMLLSGFVYASHPIQKEKYLKITVESGDTLWGIANEYRSSHQLSTKEFIEWVMNVNHLPNEKIAAGEKLVIPVLKSKAEKKLVVSK</sequence>
<dbReference type="InterPro" id="IPR036779">
    <property type="entry name" value="LysM_dom_sf"/>
</dbReference>
<dbReference type="EMBL" id="JARTLI010000052">
    <property type="protein sequence ID" value="MED5053657.1"/>
    <property type="molecule type" value="Genomic_DNA"/>
</dbReference>
<reference evidence="3 5" key="1">
    <citation type="submission" date="2023-01" db="EMBL/GenBank/DDBJ databases">
        <title>Genome-based reclassification of Anoxybacillus geothermalis as a later heterotypic synonym of Anoxybacillus rupiensis.</title>
        <authorList>
            <person name="Inan Bektas K."/>
            <person name="Canakci S."/>
            <person name="Belduz A.A."/>
            <person name="Guler H.H."/>
        </authorList>
    </citation>
    <scope>NUCLEOTIDE SEQUENCE [LARGE SCALE GENOMIC DNA]</scope>
    <source>
        <strain evidence="3 5">DSM 17127</strain>
    </source>
</reference>
<dbReference type="Proteomes" id="UP001213979">
    <property type="component" value="Unassembled WGS sequence"/>
</dbReference>
<keyword evidence="5" id="KW-1185">Reference proteome</keyword>
<gene>
    <name evidence="4" type="primary">yneA</name>
    <name evidence="4" type="ORF">P9850_17880</name>
    <name evidence="3" type="ORF">PNH38_05060</name>
</gene>